<feature type="domain" description="Tetrapyrrole methylase" evidence="6">
    <location>
        <begin position="1"/>
        <end position="208"/>
    </location>
</feature>
<dbReference type="SUPFAM" id="SSF53790">
    <property type="entry name" value="Tetrapyrrole methylase"/>
    <property type="match status" value="1"/>
</dbReference>
<dbReference type="GO" id="GO:0009236">
    <property type="term" value="P:cobalamin biosynthetic process"/>
    <property type="evidence" value="ECO:0007669"/>
    <property type="project" value="UniProtKB-UniPathway"/>
</dbReference>
<dbReference type="OrthoDB" id="35891at2157"/>
<keyword evidence="2" id="KW-0169">Cobalamin biosynthesis</keyword>
<dbReference type="InterPro" id="IPR035996">
    <property type="entry name" value="4pyrrol_Methylase_sf"/>
</dbReference>
<dbReference type="KEGG" id="mig:Metig_0454"/>
<name>F6BBK1_METIK</name>
<dbReference type="GO" id="GO:0030789">
    <property type="term" value="F:precorrin-3B C17-methyltransferase activity"/>
    <property type="evidence" value="ECO:0007669"/>
    <property type="project" value="UniProtKB-EC"/>
</dbReference>
<evidence type="ECO:0000256" key="1">
    <source>
        <dbReference type="ARBA" id="ARBA00004953"/>
    </source>
</evidence>
<dbReference type="InterPro" id="IPR014776">
    <property type="entry name" value="4pyrrole_Mease_sub2"/>
</dbReference>
<dbReference type="AlphaFoldDB" id="F6BBK1"/>
<evidence type="ECO:0000259" key="6">
    <source>
        <dbReference type="Pfam" id="PF00590"/>
    </source>
</evidence>
<evidence type="ECO:0000256" key="3">
    <source>
        <dbReference type="ARBA" id="ARBA00022603"/>
    </source>
</evidence>
<accession>F6BBK1</accession>
<keyword evidence="4 7" id="KW-0808">Transferase</keyword>
<evidence type="ECO:0000256" key="2">
    <source>
        <dbReference type="ARBA" id="ARBA00022573"/>
    </source>
</evidence>
<dbReference type="Gene3D" id="3.40.1010.10">
    <property type="entry name" value="Cobalt-precorrin-4 Transmethylase, Domain 1"/>
    <property type="match status" value="1"/>
</dbReference>
<comment type="pathway">
    <text evidence="1">Cofactor biosynthesis; adenosylcobalamin biosynthesis.</text>
</comment>
<dbReference type="PANTHER" id="PTHR47036">
    <property type="entry name" value="COBALT-FACTOR III C(17)-METHYLTRANSFERASE-RELATED"/>
    <property type="match status" value="1"/>
</dbReference>
<evidence type="ECO:0000256" key="4">
    <source>
        <dbReference type="ARBA" id="ARBA00022679"/>
    </source>
</evidence>
<evidence type="ECO:0000313" key="8">
    <source>
        <dbReference type="Proteomes" id="UP000009227"/>
    </source>
</evidence>
<dbReference type="InterPro" id="IPR000878">
    <property type="entry name" value="4pyrrol_Mease"/>
</dbReference>
<dbReference type="HOGENOM" id="CLU_047948_2_0_2"/>
<keyword evidence="8" id="KW-1185">Reference proteome</keyword>
<organism evidence="8">
    <name type="scientific">Methanotorris igneus (strain DSM 5666 / JCM 11834 / Kol 5)</name>
    <dbReference type="NCBI Taxonomy" id="880724"/>
    <lineage>
        <taxon>Archaea</taxon>
        <taxon>Methanobacteriati</taxon>
        <taxon>Methanobacteriota</taxon>
        <taxon>Methanomada group</taxon>
        <taxon>Methanococci</taxon>
        <taxon>Methanococcales</taxon>
        <taxon>Methanocaldococcaceae</taxon>
        <taxon>Methanotorris</taxon>
    </lineage>
</organism>
<keyword evidence="5" id="KW-0949">S-adenosyl-L-methionine</keyword>
<evidence type="ECO:0000313" key="7">
    <source>
        <dbReference type="EMBL" id="AEF96010.1"/>
    </source>
</evidence>
<dbReference type="PANTHER" id="PTHR47036:SF1">
    <property type="entry name" value="COBALT-FACTOR III C(17)-METHYLTRANSFERASE-RELATED"/>
    <property type="match status" value="1"/>
</dbReference>
<dbReference type="NCBIfam" id="TIGR01466">
    <property type="entry name" value="cobJ_cbiH"/>
    <property type="match status" value="1"/>
</dbReference>
<dbReference type="UniPathway" id="UPA00148"/>
<dbReference type="InterPro" id="IPR006363">
    <property type="entry name" value="Cbl_synth_CobJ/CibH_dom"/>
</dbReference>
<proteinExistence type="predicted"/>
<dbReference type="GeneID" id="10643291"/>
<reference evidence="7 8" key="1">
    <citation type="submission" date="2011-05" db="EMBL/GenBank/DDBJ databases">
        <title>Complete sequence of Methanotorris igneus Kol 5.</title>
        <authorList>
            <consortium name="US DOE Joint Genome Institute"/>
            <person name="Lucas S."/>
            <person name="Han J."/>
            <person name="Lapidus A."/>
            <person name="Cheng J.-F."/>
            <person name="Goodwin L."/>
            <person name="Pitluck S."/>
            <person name="Peters L."/>
            <person name="Mikhailova N."/>
            <person name="Chertkov O."/>
            <person name="Han C."/>
            <person name="Tapia R."/>
            <person name="Land M."/>
            <person name="Hauser L."/>
            <person name="Kyrpides N."/>
            <person name="Ivanova N."/>
            <person name="Pagani I."/>
            <person name="Sieprawska-Lupa M."/>
            <person name="Whitman W."/>
            <person name="Woyke T."/>
        </authorList>
    </citation>
    <scope>NUCLEOTIDE SEQUENCE [LARGE SCALE GENOMIC DNA]</scope>
    <source>
        <strain evidence="8">DSM 5666 / JCM 11834 / Kol 5</strain>
    </source>
</reference>
<dbReference type="RefSeq" id="WP_013798619.1">
    <property type="nucleotide sequence ID" value="NC_015562.1"/>
</dbReference>
<dbReference type="STRING" id="880724.Metig_0454"/>
<dbReference type="Proteomes" id="UP000009227">
    <property type="component" value="Chromosome"/>
</dbReference>
<dbReference type="CDD" id="cd11646">
    <property type="entry name" value="Precorrin_3B_C17_MT"/>
    <property type="match status" value="1"/>
</dbReference>
<keyword evidence="3 7" id="KW-0489">Methyltransferase</keyword>
<gene>
    <name evidence="7" type="ordered locus">Metig_0454</name>
</gene>
<protein>
    <submittedName>
        <fullName evidence="7">Precorrin-3B C17-methyltransferase</fullName>
        <ecNumber evidence="7">2.1.1.131</ecNumber>
    </submittedName>
</protein>
<dbReference type="InterPro" id="IPR051810">
    <property type="entry name" value="Precorrin_MeTrfase"/>
</dbReference>
<dbReference type="Gene3D" id="3.30.950.10">
    <property type="entry name" value="Methyltransferase, Cobalt-precorrin-4 Transmethylase, Domain 2"/>
    <property type="match status" value="1"/>
</dbReference>
<dbReference type="EC" id="2.1.1.131" evidence="7"/>
<sequence length="252" mass="28504">MLYVVGIGPGGEEHLTKKAEEILKNVDLIVCYKGYKKFVERFNKPIYTTGMKKEIERVEYALRESKDKDVALVSSGDATIYGLASLAYELNEKKNYNVEIEVIPGITSASSCSAILGAPLNHDFVVLSLSDLLTPLDIILKRVRCALEGDFVIAIYNPMSKSRKEPFLKTIEIVKRYAEKNNTNYIIGIVKNAGRKNEEYKIITINELINNLEKYMEFIDMNTTLIIGNSNTKIIDGKMVTPRGYLNKYKIE</sequence>
<dbReference type="GO" id="GO:0032259">
    <property type="term" value="P:methylation"/>
    <property type="evidence" value="ECO:0007669"/>
    <property type="project" value="UniProtKB-KW"/>
</dbReference>
<dbReference type="EMBL" id="CP002737">
    <property type="protein sequence ID" value="AEF96010.1"/>
    <property type="molecule type" value="Genomic_DNA"/>
</dbReference>
<dbReference type="InterPro" id="IPR014777">
    <property type="entry name" value="4pyrrole_Mease_sub1"/>
</dbReference>
<evidence type="ECO:0000256" key="5">
    <source>
        <dbReference type="ARBA" id="ARBA00022691"/>
    </source>
</evidence>
<dbReference type="Pfam" id="PF00590">
    <property type="entry name" value="TP_methylase"/>
    <property type="match status" value="1"/>
</dbReference>